<feature type="domain" description="WRKY19-like zinc finger" evidence="2">
    <location>
        <begin position="217"/>
        <end position="239"/>
    </location>
</feature>
<dbReference type="InterPro" id="IPR056866">
    <property type="entry name" value="Znf_WRKY19"/>
</dbReference>
<gene>
    <name evidence="3" type="ORF">P43SY_004542</name>
</gene>
<dbReference type="Pfam" id="PF24906">
    <property type="entry name" value="Zf_WRKY19"/>
    <property type="match status" value="3"/>
</dbReference>
<feature type="region of interest" description="Disordered" evidence="1">
    <location>
        <begin position="152"/>
        <end position="173"/>
    </location>
</feature>
<dbReference type="Proteomes" id="UP001209570">
    <property type="component" value="Unassembled WGS sequence"/>
</dbReference>
<feature type="region of interest" description="Disordered" evidence="1">
    <location>
        <begin position="185"/>
        <end position="215"/>
    </location>
</feature>
<evidence type="ECO:0000313" key="4">
    <source>
        <dbReference type="Proteomes" id="UP001209570"/>
    </source>
</evidence>
<sequence length="322" mass="34216">MTELLSVMSSDDHRFWSHPSSRPHIAPTHRPAAPVMMTVPAAYSYNTQHGAMPLVISVPAPRNLVLPPQPPQQMYLVPQEILAQGSGYPPQPLRATARNVFAVFPAPQAPLVPAPSHNQAGSEELDDVRFLQELLLSPCTADDAKFSGNLSGLGSHTTHDSHEVPHASSEPSCGSLQALLQTVQMQSEDTLSTGSASSSPTNLMSSSRRTRQLPPSRVCRVPGCTKGIRSRGLCKGHGGGRRCTTPGCTISDQGGGHCIAHGGGKRCSVDGCDKSAQYKGLCKVHGGSRRCRYPDCSKNGQVRGLCRVHFSLVGNADGTISE</sequence>
<name>A0AAD5LN03_PYTIN</name>
<comment type="caution">
    <text evidence="3">The sequence shown here is derived from an EMBL/GenBank/DDBJ whole genome shotgun (WGS) entry which is preliminary data.</text>
</comment>
<evidence type="ECO:0000256" key="1">
    <source>
        <dbReference type="SAM" id="MobiDB-lite"/>
    </source>
</evidence>
<dbReference type="AlphaFoldDB" id="A0AAD5LN03"/>
<evidence type="ECO:0000259" key="2">
    <source>
        <dbReference type="Pfam" id="PF24906"/>
    </source>
</evidence>
<organism evidence="3 4">
    <name type="scientific">Pythium insidiosum</name>
    <name type="common">Pythiosis disease agent</name>
    <dbReference type="NCBI Taxonomy" id="114742"/>
    <lineage>
        <taxon>Eukaryota</taxon>
        <taxon>Sar</taxon>
        <taxon>Stramenopiles</taxon>
        <taxon>Oomycota</taxon>
        <taxon>Peronosporomycetes</taxon>
        <taxon>Pythiales</taxon>
        <taxon>Pythiaceae</taxon>
        <taxon>Pythium</taxon>
    </lineage>
</organism>
<proteinExistence type="predicted"/>
<dbReference type="EMBL" id="JAKCXM010000029">
    <property type="protein sequence ID" value="KAJ0406717.1"/>
    <property type="molecule type" value="Genomic_DNA"/>
</dbReference>
<protein>
    <recommendedName>
        <fullName evidence="2">WRKY19-like zinc finger domain-containing protein</fullName>
    </recommendedName>
</protein>
<dbReference type="PANTHER" id="PTHR31827:SF1">
    <property type="entry name" value="EMB|CAB89363.1"/>
    <property type="match status" value="1"/>
</dbReference>
<feature type="domain" description="WRKY19-like zinc finger" evidence="2">
    <location>
        <begin position="240"/>
        <end position="263"/>
    </location>
</feature>
<keyword evidence="4" id="KW-1185">Reference proteome</keyword>
<evidence type="ECO:0000313" key="3">
    <source>
        <dbReference type="EMBL" id="KAJ0406717.1"/>
    </source>
</evidence>
<accession>A0AAD5LN03</accession>
<feature type="domain" description="WRKY19-like zinc finger" evidence="2">
    <location>
        <begin position="264"/>
        <end position="287"/>
    </location>
</feature>
<reference evidence="3" key="1">
    <citation type="submission" date="2021-12" db="EMBL/GenBank/DDBJ databases">
        <title>Prjna785345.</title>
        <authorList>
            <person name="Rujirawat T."/>
            <person name="Krajaejun T."/>
        </authorList>
    </citation>
    <scope>NUCLEOTIDE SEQUENCE</scope>
    <source>
        <strain evidence="3">Pi057C3</strain>
    </source>
</reference>
<feature type="compositionally biased region" description="Polar residues" evidence="1">
    <location>
        <begin position="185"/>
        <end position="207"/>
    </location>
</feature>
<dbReference type="PANTHER" id="PTHR31827">
    <property type="entry name" value="EMB|CAB89363.1"/>
    <property type="match status" value="1"/>
</dbReference>